<reference evidence="3" key="1">
    <citation type="journal article" date="2023" name="Front. Microbiol.">
        <title>Ralstonia chuxiongensis sp. nov., Ralstonia mojiangensis sp. nov., and Ralstonia soli sp. nov., isolated from tobacco fields, are three novel species in the family Burkholderiaceae.</title>
        <authorList>
            <person name="Lu C.H."/>
            <person name="Zhang Y.Y."/>
            <person name="Jiang N."/>
            <person name="Chen W."/>
            <person name="Shao X."/>
            <person name="Zhao Z.M."/>
            <person name="Lu W.L."/>
            <person name="Hu X."/>
            <person name="Xi Y.X."/>
            <person name="Zou S.Y."/>
            <person name="Wei Q.J."/>
            <person name="Lin Z.L."/>
            <person name="Gong L."/>
            <person name="Gai X.T."/>
            <person name="Zhang L.Q."/>
            <person name="Li J.Y."/>
            <person name="Jin Y."/>
            <person name="Xia Z.Y."/>
        </authorList>
    </citation>
    <scope>NUCLEOTIDE SEQUENCE [LARGE SCALE GENOMIC DNA]</scope>
    <source>
        <strain evidence="3">21YRMH01-3</strain>
    </source>
</reference>
<gene>
    <name evidence="2" type="ORF">NKG59_03840</name>
</gene>
<name>A0AA41WRK0_9RALS</name>
<organism evidence="2 3">
    <name type="scientific">Ralstonia chuxiongensis</name>
    <dbReference type="NCBI Taxonomy" id="2957504"/>
    <lineage>
        <taxon>Bacteria</taxon>
        <taxon>Pseudomonadati</taxon>
        <taxon>Pseudomonadota</taxon>
        <taxon>Betaproteobacteria</taxon>
        <taxon>Burkholderiales</taxon>
        <taxon>Burkholderiaceae</taxon>
        <taxon>Ralstonia</taxon>
    </lineage>
</organism>
<comment type="caution">
    <text evidence="2">The sequence shown here is derived from an EMBL/GenBank/DDBJ whole genome shotgun (WGS) entry which is preliminary data.</text>
</comment>
<sequence length="151" mass="15797">MNIRSNVLVIRIVLLAVVSLIASLAATAALAAPPATVATCDGIKDAYPILGTQCANQYAKINHAPATAAERRETYAARIAVLEIFRKALLCNGMYNASKSAQQRFSSGEAGHLQALALLNAAMTGAGDPNVPALYTAADLNDVSINKQQCK</sequence>
<keyword evidence="1" id="KW-0732">Signal</keyword>
<protein>
    <submittedName>
        <fullName evidence="2">Uncharacterized protein</fullName>
    </submittedName>
</protein>
<dbReference type="EMBL" id="JAMYWC010000001">
    <property type="protein sequence ID" value="MCP1171474.1"/>
    <property type="molecule type" value="Genomic_DNA"/>
</dbReference>
<feature type="chain" id="PRO_5041281668" evidence="1">
    <location>
        <begin position="32"/>
        <end position="151"/>
    </location>
</feature>
<proteinExistence type="predicted"/>
<evidence type="ECO:0000313" key="2">
    <source>
        <dbReference type="EMBL" id="MCP1171474.1"/>
    </source>
</evidence>
<dbReference type="Proteomes" id="UP001162793">
    <property type="component" value="Unassembled WGS sequence"/>
</dbReference>
<accession>A0AA41WRK0</accession>
<keyword evidence="3" id="KW-1185">Reference proteome</keyword>
<feature type="signal peptide" evidence="1">
    <location>
        <begin position="1"/>
        <end position="31"/>
    </location>
</feature>
<evidence type="ECO:0000256" key="1">
    <source>
        <dbReference type="SAM" id="SignalP"/>
    </source>
</evidence>
<dbReference type="RefSeq" id="WP_092974869.1">
    <property type="nucleotide sequence ID" value="NZ_JAMYWC010000001.1"/>
</dbReference>
<dbReference type="AlphaFoldDB" id="A0AA41WRK0"/>
<evidence type="ECO:0000313" key="3">
    <source>
        <dbReference type="Proteomes" id="UP001162793"/>
    </source>
</evidence>